<feature type="compositionally biased region" description="Basic and acidic residues" evidence="1">
    <location>
        <begin position="82"/>
        <end position="100"/>
    </location>
</feature>
<accession>A0A8H3IIE1</accession>
<dbReference type="Proteomes" id="UP000664534">
    <property type="component" value="Unassembled WGS sequence"/>
</dbReference>
<feature type="compositionally biased region" description="Basic and acidic residues" evidence="1">
    <location>
        <begin position="120"/>
        <end position="143"/>
    </location>
</feature>
<reference evidence="2" key="1">
    <citation type="submission" date="2021-03" db="EMBL/GenBank/DDBJ databases">
        <authorList>
            <person name="Tagirdzhanova G."/>
        </authorList>
    </citation>
    <scope>NUCLEOTIDE SEQUENCE</scope>
</reference>
<dbReference type="EMBL" id="CAJPDT010000052">
    <property type="protein sequence ID" value="CAF9929152.1"/>
    <property type="molecule type" value="Genomic_DNA"/>
</dbReference>
<feature type="compositionally biased region" description="Basic and acidic residues" evidence="1">
    <location>
        <begin position="22"/>
        <end position="31"/>
    </location>
</feature>
<gene>
    <name evidence="2" type="ORF">IMSHALPRED_007827</name>
</gene>
<evidence type="ECO:0000313" key="3">
    <source>
        <dbReference type="Proteomes" id="UP000664534"/>
    </source>
</evidence>
<feature type="compositionally biased region" description="Polar residues" evidence="1">
    <location>
        <begin position="1"/>
        <end position="12"/>
    </location>
</feature>
<feature type="region of interest" description="Disordered" evidence="1">
    <location>
        <begin position="1"/>
        <end position="100"/>
    </location>
</feature>
<keyword evidence="3" id="KW-1185">Reference proteome</keyword>
<protein>
    <submittedName>
        <fullName evidence="2">Uncharacterized protein</fullName>
    </submittedName>
</protein>
<sequence>MLNEARTINQISKRTRKLLTKAHNDVTKNKDPGPSTMGCTSSKESAPSKPKREKLYGSDTQLPDQRYLSDPPAKHVTFTDSSKSKDGKRGSAEAARPKETFEAYAQRGVISQSAIAPEGAESKETRHLEQKKRVGGFEKYTQE</sequence>
<evidence type="ECO:0000313" key="2">
    <source>
        <dbReference type="EMBL" id="CAF9929152.1"/>
    </source>
</evidence>
<dbReference type="AlphaFoldDB" id="A0A8H3IIE1"/>
<proteinExistence type="predicted"/>
<organism evidence="2 3">
    <name type="scientific">Imshaugia aleurites</name>
    <dbReference type="NCBI Taxonomy" id="172621"/>
    <lineage>
        <taxon>Eukaryota</taxon>
        <taxon>Fungi</taxon>
        <taxon>Dikarya</taxon>
        <taxon>Ascomycota</taxon>
        <taxon>Pezizomycotina</taxon>
        <taxon>Lecanoromycetes</taxon>
        <taxon>OSLEUM clade</taxon>
        <taxon>Lecanoromycetidae</taxon>
        <taxon>Lecanorales</taxon>
        <taxon>Lecanorineae</taxon>
        <taxon>Parmeliaceae</taxon>
        <taxon>Imshaugia</taxon>
    </lineage>
</organism>
<name>A0A8H3IIE1_9LECA</name>
<comment type="caution">
    <text evidence="2">The sequence shown here is derived from an EMBL/GenBank/DDBJ whole genome shotgun (WGS) entry which is preliminary data.</text>
</comment>
<evidence type="ECO:0000256" key="1">
    <source>
        <dbReference type="SAM" id="MobiDB-lite"/>
    </source>
</evidence>
<feature type="region of interest" description="Disordered" evidence="1">
    <location>
        <begin position="112"/>
        <end position="143"/>
    </location>
</feature>